<evidence type="ECO:0000313" key="7">
    <source>
        <dbReference type="Proteomes" id="UP000054776"/>
    </source>
</evidence>
<gene>
    <name evidence="6" type="primary">F37H8.5</name>
    <name evidence="6" type="ORF">T01_2492</name>
</gene>
<dbReference type="GO" id="GO:0005576">
    <property type="term" value="C:extracellular region"/>
    <property type="evidence" value="ECO:0007669"/>
    <property type="project" value="UniProtKB-SubCell"/>
</dbReference>
<dbReference type="PANTHER" id="PTHR13234:SF8">
    <property type="entry name" value="GAMMA-INTERFERON-INDUCIBLE LYSOSOMAL THIOL REDUCTASE"/>
    <property type="match status" value="1"/>
</dbReference>
<dbReference type="AlphaFoldDB" id="E5SWJ0"/>
<dbReference type="STRING" id="6334.E5SWJ0"/>
<dbReference type="KEGG" id="tsp:Tsp_04932"/>
<keyword evidence="4" id="KW-0732">Signal</keyword>
<reference evidence="6 7" key="1">
    <citation type="submission" date="2015-01" db="EMBL/GenBank/DDBJ databases">
        <title>Evolution of Trichinella species and genotypes.</title>
        <authorList>
            <person name="Korhonen P.K."/>
            <person name="Edoardo P."/>
            <person name="Giuseppe L.R."/>
            <person name="Gasser R.B."/>
        </authorList>
    </citation>
    <scope>NUCLEOTIDE SEQUENCE [LARGE SCALE GENOMIC DNA]</scope>
    <source>
        <strain evidence="6">ISS3</strain>
    </source>
</reference>
<dbReference type="OMA" id="FCNIPTA"/>
<proteinExistence type="inferred from homology"/>
<evidence type="ECO:0000256" key="3">
    <source>
        <dbReference type="ARBA" id="ARBA00022525"/>
    </source>
</evidence>
<dbReference type="HOGENOM" id="CLU_2052697_0_0_1"/>
<dbReference type="GO" id="GO:0016671">
    <property type="term" value="F:oxidoreductase activity, acting on a sulfur group of donors, disulfide as acceptor"/>
    <property type="evidence" value="ECO:0007669"/>
    <property type="project" value="InterPro"/>
</dbReference>
<dbReference type="OrthoDB" id="958254at2759"/>
<keyword evidence="5" id="KW-0325">Glycoprotein</keyword>
<evidence type="ECO:0000256" key="5">
    <source>
        <dbReference type="ARBA" id="ARBA00023180"/>
    </source>
</evidence>
<dbReference type="Proteomes" id="UP000054776">
    <property type="component" value="Unassembled WGS sequence"/>
</dbReference>
<sequence>MLNYFGFYPLFCNIPTAPWCNNEILAIQCSVLDSCLHYNTSQLDKKIKLTLLYETLCPDCQEFILNTLQRYVWKYGQDFVDFNLIPYGNARRTQLNNTWTIQCQHGPCCRFQLKIKPERQ</sequence>
<evidence type="ECO:0000313" key="6">
    <source>
        <dbReference type="EMBL" id="KRY31172.1"/>
    </source>
</evidence>
<dbReference type="EMBL" id="JYDH01000124">
    <property type="protein sequence ID" value="KRY31172.1"/>
    <property type="molecule type" value="Genomic_DNA"/>
</dbReference>
<dbReference type="PANTHER" id="PTHR13234">
    <property type="entry name" value="GAMMA-INTERFERON INDUCIBLE LYSOSOMAL THIOL REDUCTASE GILT"/>
    <property type="match status" value="1"/>
</dbReference>
<dbReference type="eggNOG" id="KOG3160">
    <property type="taxonomic scope" value="Eukaryota"/>
</dbReference>
<evidence type="ECO:0000256" key="1">
    <source>
        <dbReference type="ARBA" id="ARBA00004613"/>
    </source>
</evidence>
<name>E5SWJ0_TRISP</name>
<dbReference type="RefSeq" id="XP_003369518.1">
    <property type="nucleotide sequence ID" value="XM_003369470.1"/>
</dbReference>
<comment type="caution">
    <text evidence="6">The sequence shown here is derived from an EMBL/GenBank/DDBJ whole genome shotgun (WGS) entry which is preliminary data.</text>
</comment>
<protein>
    <submittedName>
        <fullName evidence="6">GILT-like protein F37H8.5</fullName>
    </submittedName>
</protein>
<evidence type="ECO:0000256" key="2">
    <source>
        <dbReference type="ARBA" id="ARBA00005679"/>
    </source>
</evidence>
<dbReference type="Pfam" id="PF03227">
    <property type="entry name" value="GILT"/>
    <property type="match status" value="1"/>
</dbReference>
<keyword evidence="3" id="KW-0964">Secreted</keyword>
<keyword evidence="7" id="KW-1185">Reference proteome</keyword>
<dbReference type="InParanoid" id="E5SWJ0"/>
<dbReference type="InterPro" id="IPR004911">
    <property type="entry name" value="Interferon-induced_GILT"/>
</dbReference>
<comment type="similarity">
    <text evidence="2">Belongs to the GILT family.</text>
</comment>
<evidence type="ECO:0000256" key="4">
    <source>
        <dbReference type="ARBA" id="ARBA00022729"/>
    </source>
</evidence>
<organism evidence="6 7">
    <name type="scientific">Trichinella spiralis</name>
    <name type="common">Trichina worm</name>
    <dbReference type="NCBI Taxonomy" id="6334"/>
    <lineage>
        <taxon>Eukaryota</taxon>
        <taxon>Metazoa</taxon>
        <taxon>Ecdysozoa</taxon>
        <taxon>Nematoda</taxon>
        <taxon>Enoplea</taxon>
        <taxon>Dorylaimia</taxon>
        <taxon>Trichinellida</taxon>
        <taxon>Trichinellidae</taxon>
        <taxon>Trichinella</taxon>
    </lineage>
</organism>
<comment type="subcellular location">
    <subcellularLocation>
        <location evidence="1">Secreted</location>
    </subcellularLocation>
</comment>
<accession>E5SWJ0</accession>